<keyword evidence="4 7" id="KW-0812">Transmembrane</keyword>
<feature type="transmembrane region" description="Helical" evidence="7">
    <location>
        <begin position="82"/>
        <end position="100"/>
    </location>
</feature>
<dbReference type="Pfam" id="PF02322">
    <property type="entry name" value="Cyt_bd_oxida_II"/>
    <property type="match status" value="1"/>
</dbReference>
<dbReference type="AlphaFoldDB" id="A0A7H1MYJ3"/>
<keyword evidence="5 7" id="KW-1133">Transmembrane helix</keyword>
<dbReference type="PANTHER" id="PTHR43141">
    <property type="entry name" value="CYTOCHROME BD2 SUBUNIT II"/>
    <property type="match status" value="1"/>
</dbReference>
<dbReference type="PANTHER" id="PTHR43141:SF4">
    <property type="entry name" value="CYTOCHROME BD2 SUBUNIT II"/>
    <property type="match status" value="1"/>
</dbReference>
<accession>A0A7H1MYJ3</accession>
<dbReference type="KEGG" id="dvn:HQ394_03055"/>
<protein>
    <submittedName>
        <fullName evidence="8">Cytochrome d ubiquinol oxidase subunit II</fullName>
    </submittedName>
</protein>
<evidence type="ECO:0000256" key="4">
    <source>
        <dbReference type="ARBA" id="ARBA00022692"/>
    </source>
</evidence>
<dbReference type="GO" id="GO:0070069">
    <property type="term" value="C:cytochrome complex"/>
    <property type="evidence" value="ECO:0007669"/>
    <property type="project" value="TreeGrafter"/>
</dbReference>
<feature type="transmembrane region" description="Helical" evidence="7">
    <location>
        <begin position="112"/>
        <end position="134"/>
    </location>
</feature>
<gene>
    <name evidence="8" type="primary">cydB</name>
    <name evidence="8" type="ORF">HQ394_03055</name>
</gene>
<evidence type="ECO:0000256" key="5">
    <source>
        <dbReference type="ARBA" id="ARBA00022989"/>
    </source>
</evidence>
<evidence type="ECO:0000256" key="1">
    <source>
        <dbReference type="ARBA" id="ARBA00004651"/>
    </source>
</evidence>
<keyword evidence="6 7" id="KW-0472">Membrane</keyword>
<feature type="transmembrane region" description="Helical" evidence="7">
    <location>
        <begin position="6"/>
        <end position="36"/>
    </location>
</feature>
<organism evidence="8 9">
    <name type="scientific">Defluviicoccus vanus</name>
    <dbReference type="NCBI Taxonomy" id="111831"/>
    <lineage>
        <taxon>Bacteria</taxon>
        <taxon>Pseudomonadati</taxon>
        <taxon>Pseudomonadota</taxon>
        <taxon>Alphaproteobacteria</taxon>
        <taxon>Rhodospirillales</taxon>
        <taxon>Rhodospirillaceae</taxon>
        <taxon>Defluviicoccus</taxon>
    </lineage>
</organism>
<dbReference type="NCBIfam" id="TIGR00203">
    <property type="entry name" value="cydB"/>
    <property type="match status" value="1"/>
</dbReference>
<dbReference type="InterPro" id="IPR003317">
    <property type="entry name" value="Cyt-d_oxidase_su2"/>
</dbReference>
<feature type="transmembrane region" description="Helical" evidence="7">
    <location>
        <begin position="194"/>
        <end position="214"/>
    </location>
</feature>
<sequence>MEAHLPLIWALILGLAVLIYVTLDGFDLGVGILFGTTRNETARRNMMAAIAPVWDGNETWLVVVGAGLYACFPLVYSVLLPAFYLPLTLLLVALILRGVAFEFRYKTVRGRWIWDWGFFLGSLLATFVQGAAVGAMVGELPVVGDRFVGGSFEWLTPFAVACGIGLVFGYMLLGATWLVLKTEGDVHTWARRRILPLLAAVLMFLLIATIYSLASDLRIMGRYLDRPWLFVFPALGAVATIVLFFSARAGRSDCTPFAMAALIFLSAFATMAASFWPYMVPFTITIADAAAPPQSLKFMFYGAGIVVLPVILIYTAVVYWVFRGKVRPDVEYH</sequence>
<feature type="transmembrane region" description="Helical" evidence="7">
    <location>
        <begin position="298"/>
        <end position="322"/>
    </location>
</feature>
<dbReference type="EMBL" id="CP053923">
    <property type="protein sequence ID" value="QNT68529.1"/>
    <property type="molecule type" value="Genomic_DNA"/>
</dbReference>
<evidence type="ECO:0000256" key="6">
    <source>
        <dbReference type="ARBA" id="ARBA00023136"/>
    </source>
</evidence>
<keyword evidence="9" id="KW-1185">Reference proteome</keyword>
<feature type="transmembrane region" description="Helical" evidence="7">
    <location>
        <begin position="226"/>
        <end position="245"/>
    </location>
</feature>
<feature type="transmembrane region" description="Helical" evidence="7">
    <location>
        <begin position="154"/>
        <end position="173"/>
    </location>
</feature>
<dbReference type="Proteomes" id="UP000516369">
    <property type="component" value="Chromosome"/>
</dbReference>
<dbReference type="GO" id="GO:0016682">
    <property type="term" value="F:oxidoreductase activity, acting on diphenols and related substances as donors, oxygen as acceptor"/>
    <property type="evidence" value="ECO:0007669"/>
    <property type="project" value="TreeGrafter"/>
</dbReference>
<dbReference type="GO" id="GO:0019646">
    <property type="term" value="P:aerobic electron transport chain"/>
    <property type="evidence" value="ECO:0007669"/>
    <property type="project" value="TreeGrafter"/>
</dbReference>
<feature type="transmembrane region" description="Helical" evidence="7">
    <location>
        <begin position="257"/>
        <end position="278"/>
    </location>
</feature>
<dbReference type="GO" id="GO:0005886">
    <property type="term" value="C:plasma membrane"/>
    <property type="evidence" value="ECO:0007669"/>
    <property type="project" value="UniProtKB-SubCell"/>
</dbReference>
<evidence type="ECO:0000256" key="3">
    <source>
        <dbReference type="ARBA" id="ARBA00022475"/>
    </source>
</evidence>
<reference evidence="8 9" key="1">
    <citation type="submission" date="2020-05" db="EMBL/GenBank/DDBJ databases">
        <title>Complete closed genome sequence of Defluviicoccus vanus.</title>
        <authorList>
            <person name="Bessarab I."/>
            <person name="Arumugam K."/>
            <person name="Maszenan A.M."/>
            <person name="Seviour R.J."/>
            <person name="Williams R.B."/>
        </authorList>
    </citation>
    <scope>NUCLEOTIDE SEQUENCE [LARGE SCALE GENOMIC DNA]</scope>
    <source>
        <strain evidence="8 9">Ben 114</strain>
    </source>
</reference>
<proteinExistence type="inferred from homology"/>
<dbReference type="RefSeq" id="WP_190261968.1">
    <property type="nucleotide sequence ID" value="NZ_CP053923.1"/>
</dbReference>
<evidence type="ECO:0000313" key="8">
    <source>
        <dbReference type="EMBL" id="QNT68529.1"/>
    </source>
</evidence>
<evidence type="ECO:0000313" key="9">
    <source>
        <dbReference type="Proteomes" id="UP000516369"/>
    </source>
</evidence>
<evidence type="ECO:0000256" key="2">
    <source>
        <dbReference type="ARBA" id="ARBA00007543"/>
    </source>
</evidence>
<comment type="subcellular location">
    <subcellularLocation>
        <location evidence="1">Cell membrane</location>
        <topology evidence="1">Multi-pass membrane protein</topology>
    </subcellularLocation>
</comment>
<name>A0A7H1MYJ3_9PROT</name>
<evidence type="ECO:0000256" key="7">
    <source>
        <dbReference type="SAM" id="Phobius"/>
    </source>
</evidence>
<keyword evidence="3" id="KW-1003">Cell membrane</keyword>
<comment type="similarity">
    <text evidence="2">Belongs to the cytochrome ubiquinol oxidase subunit 2 family.</text>
</comment>
<dbReference type="GO" id="GO:0009055">
    <property type="term" value="F:electron transfer activity"/>
    <property type="evidence" value="ECO:0007669"/>
    <property type="project" value="TreeGrafter"/>
</dbReference>